<proteinExistence type="predicted"/>
<sequence length="69" mass="8007">MRLQQAVKRQKNINRNPFAGKSILHGSGLYAQNGKVMTWPYFKTFTHIQSLVESNYWGEDNETLELYSA</sequence>
<organism evidence="1 2">
    <name type="scientific">Caldilinea aerophila (strain DSM 14535 / JCM 11387 / NBRC 104270 / STL-6-O1)</name>
    <dbReference type="NCBI Taxonomy" id="926550"/>
    <lineage>
        <taxon>Bacteria</taxon>
        <taxon>Bacillati</taxon>
        <taxon>Chloroflexota</taxon>
        <taxon>Caldilineae</taxon>
        <taxon>Caldilineales</taxon>
        <taxon>Caldilineaceae</taxon>
        <taxon>Caldilinea</taxon>
    </lineage>
</organism>
<evidence type="ECO:0000313" key="2">
    <source>
        <dbReference type="Proteomes" id="UP000007880"/>
    </source>
</evidence>
<dbReference type="Proteomes" id="UP000007880">
    <property type="component" value="Chromosome"/>
</dbReference>
<evidence type="ECO:0000313" key="1">
    <source>
        <dbReference type="EMBL" id="BAM00850.1"/>
    </source>
</evidence>
<dbReference type="HOGENOM" id="CLU_2768035_0_0_0"/>
<dbReference type="STRING" id="926550.CLDAP_28100"/>
<name>I0I6G2_CALAS</name>
<accession>I0I6G2</accession>
<dbReference type="EMBL" id="AP012337">
    <property type="protein sequence ID" value="BAM00850.1"/>
    <property type="molecule type" value="Genomic_DNA"/>
</dbReference>
<reference evidence="1 2" key="1">
    <citation type="submission" date="2012-02" db="EMBL/GenBank/DDBJ databases">
        <title>Complete genome sequence of Caldilinea aerophila DSM 14535 (= NBRC 102666).</title>
        <authorList>
            <person name="Oguchi A."/>
            <person name="Hosoyama A."/>
            <person name="Sekine M."/>
            <person name="Fukai R."/>
            <person name="Kato Y."/>
            <person name="Nakamura S."/>
            <person name="Hanada S."/>
            <person name="Yamazaki S."/>
            <person name="Fujita N."/>
        </authorList>
    </citation>
    <scope>NUCLEOTIDE SEQUENCE [LARGE SCALE GENOMIC DNA]</scope>
    <source>
        <strain evidence="2">DSM 14535 / JCM 11387 / NBRC 104270 / STL-6-O1</strain>
    </source>
</reference>
<gene>
    <name evidence="1" type="ordered locus">CLDAP_28100</name>
</gene>
<keyword evidence="2" id="KW-1185">Reference proteome</keyword>
<dbReference type="KEGG" id="cap:CLDAP_28100"/>
<dbReference type="RefSeq" id="WP_014434079.1">
    <property type="nucleotide sequence ID" value="NC_017079.1"/>
</dbReference>
<dbReference type="AlphaFoldDB" id="I0I6G2"/>
<protein>
    <submittedName>
        <fullName evidence="1">Uncharacterized protein</fullName>
    </submittedName>
</protein>